<evidence type="ECO:0000313" key="7">
    <source>
        <dbReference type="EMBL" id="MFD1718213.1"/>
    </source>
</evidence>
<feature type="domain" description="ABC transporter" evidence="6">
    <location>
        <begin position="8"/>
        <end position="237"/>
    </location>
</feature>
<dbReference type="SMART" id="SM00382">
    <property type="entry name" value="AAA"/>
    <property type="match status" value="1"/>
</dbReference>
<proteinExistence type="predicted"/>
<name>A0ABW4L5U5_9MICO</name>
<sequence length="319" mass="33755">MTTSETVITLTGLRRSYGTGRTAFEAVRGVDLAVARGELFALLGTNGAGKTSLLEVVEGIAPATAGTVEVLGHDPYRQRHQVRPRMGIMLQEAGFPADLTTAETARMWHGTLGRPRPVEQCLAMVGLSHRAGVRVSSLSGGERRRLDIALAVMGRPEILFLDEPTTGLDPQSRRNSWELVRSLLAEGTTVVLTTHYLEEAEELADRLAIMHAGEIVRSGTVADVVASEPARIRYRTVDTALTDPAELAGLPAVSATPRTGASGVEIETGDLQATLTALLVRAEQAGAVLEHLEASPASLERAFLTIAEGRGADAVPAAA</sequence>
<dbReference type="PROSITE" id="PS00211">
    <property type="entry name" value="ABC_TRANSPORTER_1"/>
    <property type="match status" value="1"/>
</dbReference>
<evidence type="ECO:0000313" key="8">
    <source>
        <dbReference type="Proteomes" id="UP001597277"/>
    </source>
</evidence>
<keyword evidence="4 7" id="KW-0067">ATP-binding</keyword>
<evidence type="ECO:0000256" key="3">
    <source>
        <dbReference type="ARBA" id="ARBA00022741"/>
    </source>
</evidence>
<dbReference type="InterPro" id="IPR017871">
    <property type="entry name" value="ABC_transporter-like_CS"/>
</dbReference>
<keyword evidence="2" id="KW-0813">Transport</keyword>
<comment type="caution">
    <text evidence="7">The sequence shown here is derived from an EMBL/GenBank/DDBJ whole genome shotgun (WGS) entry which is preliminary data.</text>
</comment>
<dbReference type="CDD" id="cd03230">
    <property type="entry name" value="ABC_DR_subfamily_A"/>
    <property type="match status" value="1"/>
</dbReference>
<dbReference type="GO" id="GO:0005524">
    <property type="term" value="F:ATP binding"/>
    <property type="evidence" value="ECO:0007669"/>
    <property type="project" value="UniProtKB-KW"/>
</dbReference>
<evidence type="ECO:0000256" key="2">
    <source>
        <dbReference type="ARBA" id="ARBA00022448"/>
    </source>
</evidence>
<dbReference type="InterPro" id="IPR027417">
    <property type="entry name" value="P-loop_NTPase"/>
</dbReference>
<dbReference type="InterPro" id="IPR050763">
    <property type="entry name" value="ABC_transporter_ATP-binding"/>
</dbReference>
<evidence type="ECO:0000256" key="1">
    <source>
        <dbReference type="ARBA" id="ARBA00004202"/>
    </source>
</evidence>
<evidence type="ECO:0000256" key="4">
    <source>
        <dbReference type="ARBA" id="ARBA00022840"/>
    </source>
</evidence>
<evidence type="ECO:0000259" key="6">
    <source>
        <dbReference type="PROSITE" id="PS50893"/>
    </source>
</evidence>
<dbReference type="InterPro" id="IPR003593">
    <property type="entry name" value="AAA+_ATPase"/>
</dbReference>
<protein>
    <submittedName>
        <fullName evidence="7">ABC transporter ATP-binding protein</fullName>
    </submittedName>
</protein>
<organism evidence="7 8">
    <name type="scientific">Georgenia deserti</name>
    <dbReference type="NCBI Taxonomy" id="2093781"/>
    <lineage>
        <taxon>Bacteria</taxon>
        <taxon>Bacillati</taxon>
        <taxon>Actinomycetota</taxon>
        <taxon>Actinomycetes</taxon>
        <taxon>Micrococcales</taxon>
        <taxon>Bogoriellaceae</taxon>
        <taxon>Georgenia</taxon>
    </lineage>
</organism>
<dbReference type="Proteomes" id="UP001597277">
    <property type="component" value="Unassembled WGS sequence"/>
</dbReference>
<dbReference type="PROSITE" id="PS50893">
    <property type="entry name" value="ABC_TRANSPORTER_2"/>
    <property type="match status" value="1"/>
</dbReference>
<reference evidence="8" key="1">
    <citation type="journal article" date="2019" name="Int. J. Syst. Evol. Microbiol.">
        <title>The Global Catalogue of Microorganisms (GCM) 10K type strain sequencing project: providing services to taxonomists for standard genome sequencing and annotation.</title>
        <authorList>
            <consortium name="The Broad Institute Genomics Platform"/>
            <consortium name="The Broad Institute Genome Sequencing Center for Infectious Disease"/>
            <person name="Wu L."/>
            <person name="Ma J."/>
        </authorList>
    </citation>
    <scope>NUCLEOTIDE SEQUENCE [LARGE SCALE GENOMIC DNA]</scope>
    <source>
        <strain evidence="8">JCM 17130</strain>
    </source>
</reference>
<dbReference type="Gene3D" id="3.40.50.300">
    <property type="entry name" value="P-loop containing nucleotide triphosphate hydrolases"/>
    <property type="match status" value="1"/>
</dbReference>
<accession>A0ABW4L5U5</accession>
<dbReference type="EMBL" id="JBHUEE010000005">
    <property type="protein sequence ID" value="MFD1718213.1"/>
    <property type="molecule type" value="Genomic_DNA"/>
</dbReference>
<gene>
    <name evidence="7" type="ORF">ACFSE6_10230</name>
</gene>
<dbReference type="PANTHER" id="PTHR42711:SF17">
    <property type="entry name" value="ABC TRANSPORTER ATP-BINDING PROTEIN"/>
    <property type="match status" value="1"/>
</dbReference>
<dbReference type="RefSeq" id="WP_388006062.1">
    <property type="nucleotide sequence ID" value="NZ_JBHUEE010000005.1"/>
</dbReference>
<dbReference type="SUPFAM" id="SSF52540">
    <property type="entry name" value="P-loop containing nucleoside triphosphate hydrolases"/>
    <property type="match status" value="1"/>
</dbReference>
<dbReference type="Pfam" id="PF00005">
    <property type="entry name" value="ABC_tran"/>
    <property type="match status" value="1"/>
</dbReference>
<keyword evidence="5" id="KW-0046">Antibiotic resistance</keyword>
<dbReference type="InterPro" id="IPR003439">
    <property type="entry name" value="ABC_transporter-like_ATP-bd"/>
</dbReference>
<dbReference type="PANTHER" id="PTHR42711">
    <property type="entry name" value="ABC TRANSPORTER ATP-BINDING PROTEIN"/>
    <property type="match status" value="1"/>
</dbReference>
<keyword evidence="3" id="KW-0547">Nucleotide-binding</keyword>
<evidence type="ECO:0000256" key="5">
    <source>
        <dbReference type="ARBA" id="ARBA00023251"/>
    </source>
</evidence>
<keyword evidence="8" id="KW-1185">Reference proteome</keyword>
<comment type="subcellular location">
    <subcellularLocation>
        <location evidence="1">Cell membrane</location>
        <topology evidence="1">Peripheral membrane protein</topology>
    </subcellularLocation>
</comment>